<accession>A0A9N9JWN3</accession>
<dbReference type="EMBL" id="CAJVQA010030469">
    <property type="protein sequence ID" value="CAG8799426.1"/>
    <property type="molecule type" value="Genomic_DNA"/>
</dbReference>
<protein>
    <submittedName>
        <fullName evidence="1">7030_t:CDS:1</fullName>
    </submittedName>
</protein>
<evidence type="ECO:0000313" key="1">
    <source>
        <dbReference type="EMBL" id="CAG8799426.1"/>
    </source>
</evidence>
<dbReference type="AlphaFoldDB" id="A0A9N9JWN3"/>
<sequence>FVTMQNNKELSADLLGPYEVLFFSQTSDKFFEDNDFDSDANIVELTNKTNSITLDNKNQINKEKTRKR</sequence>
<name>A0A9N9JWN3_9GLOM</name>
<evidence type="ECO:0000313" key="2">
    <source>
        <dbReference type="Proteomes" id="UP000789759"/>
    </source>
</evidence>
<proteinExistence type="predicted"/>
<gene>
    <name evidence="1" type="ORF">CPELLU_LOCUS17595</name>
</gene>
<keyword evidence="2" id="KW-1185">Reference proteome</keyword>
<feature type="non-terminal residue" evidence="1">
    <location>
        <position position="1"/>
    </location>
</feature>
<reference evidence="1" key="1">
    <citation type="submission" date="2021-06" db="EMBL/GenBank/DDBJ databases">
        <authorList>
            <person name="Kallberg Y."/>
            <person name="Tangrot J."/>
            <person name="Rosling A."/>
        </authorList>
    </citation>
    <scope>NUCLEOTIDE SEQUENCE</scope>
    <source>
        <strain evidence="1">FL966</strain>
    </source>
</reference>
<dbReference type="OrthoDB" id="2433259at2759"/>
<dbReference type="Proteomes" id="UP000789759">
    <property type="component" value="Unassembled WGS sequence"/>
</dbReference>
<organism evidence="1 2">
    <name type="scientific">Cetraspora pellucida</name>
    <dbReference type="NCBI Taxonomy" id="1433469"/>
    <lineage>
        <taxon>Eukaryota</taxon>
        <taxon>Fungi</taxon>
        <taxon>Fungi incertae sedis</taxon>
        <taxon>Mucoromycota</taxon>
        <taxon>Glomeromycotina</taxon>
        <taxon>Glomeromycetes</taxon>
        <taxon>Diversisporales</taxon>
        <taxon>Gigasporaceae</taxon>
        <taxon>Cetraspora</taxon>
    </lineage>
</organism>
<comment type="caution">
    <text evidence="1">The sequence shown here is derived from an EMBL/GenBank/DDBJ whole genome shotgun (WGS) entry which is preliminary data.</text>
</comment>